<gene>
    <name evidence="2" type="ORF">SAMN05216386_2747</name>
</gene>
<accession>A0A1I5ER18</accession>
<protein>
    <submittedName>
        <fullName evidence="2">Uncharacterized protein</fullName>
    </submittedName>
</protein>
<evidence type="ECO:0000313" key="3">
    <source>
        <dbReference type="Proteomes" id="UP000183107"/>
    </source>
</evidence>
<keyword evidence="3" id="KW-1185">Reference proteome</keyword>
<proteinExistence type="predicted"/>
<name>A0A1I5ER18_9PROT</name>
<dbReference type="EMBL" id="FOVJ01000008">
    <property type="protein sequence ID" value="SFO13965.1"/>
    <property type="molecule type" value="Genomic_DNA"/>
</dbReference>
<feature type="transmembrane region" description="Helical" evidence="1">
    <location>
        <begin position="20"/>
        <end position="40"/>
    </location>
</feature>
<reference evidence="3" key="1">
    <citation type="submission" date="2016-10" db="EMBL/GenBank/DDBJ databases">
        <authorList>
            <person name="Varghese N."/>
        </authorList>
    </citation>
    <scope>NUCLEOTIDE SEQUENCE [LARGE SCALE GENOMIC DNA]</scope>
    <source>
        <strain evidence="3">Nsp8</strain>
    </source>
</reference>
<dbReference type="Proteomes" id="UP000183107">
    <property type="component" value="Unassembled WGS sequence"/>
</dbReference>
<keyword evidence="1" id="KW-1133">Transmembrane helix</keyword>
<keyword evidence="1" id="KW-0812">Transmembrane</keyword>
<evidence type="ECO:0000256" key="1">
    <source>
        <dbReference type="SAM" id="Phobius"/>
    </source>
</evidence>
<keyword evidence="1" id="KW-0472">Membrane</keyword>
<sequence>MALLTGEGPGPPELRLRPIPLHYSGALAVAGLIVITIILMQS</sequence>
<evidence type="ECO:0000313" key="2">
    <source>
        <dbReference type="EMBL" id="SFO13965.1"/>
    </source>
</evidence>
<organism evidence="2 3">
    <name type="scientific">Nitrosospira briensis</name>
    <dbReference type="NCBI Taxonomy" id="35799"/>
    <lineage>
        <taxon>Bacteria</taxon>
        <taxon>Pseudomonadati</taxon>
        <taxon>Pseudomonadota</taxon>
        <taxon>Betaproteobacteria</taxon>
        <taxon>Nitrosomonadales</taxon>
        <taxon>Nitrosomonadaceae</taxon>
        <taxon>Nitrosospira</taxon>
    </lineage>
</organism>
<dbReference type="AlphaFoldDB" id="A0A1I5ER18"/>